<gene>
    <name evidence="1" type="ORF">CDEB00056_LOCUS3603</name>
</gene>
<dbReference type="EMBL" id="HBIO01005154">
    <property type="protein sequence ID" value="CAE0458762.1"/>
    <property type="molecule type" value="Transcribed_RNA"/>
</dbReference>
<organism evidence="1">
    <name type="scientific">Chaetoceros debilis</name>
    <dbReference type="NCBI Taxonomy" id="122233"/>
    <lineage>
        <taxon>Eukaryota</taxon>
        <taxon>Sar</taxon>
        <taxon>Stramenopiles</taxon>
        <taxon>Ochrophyta</taxon>
        <taxon>Bacillariophyta</taxon>
        <taxon>Coscinodiscophyceae</taxon>
        <taxon>Chaetocerotophycidae</taxon>
        <taxon>Chaetocerotales</taxon>
        <taxon>Chaetocerotaceae</taxon>
        <taxon>Chaetoceros</taxon>
    </lineage>
</organism>
<proteinExistence type="predicted"/>
<dbReference type="AlphaFoldDB" id="A0A7S3PXI4"/>
<evidence type="ECO:0000313" key="1">
    <source>
        <dbReference type="EMBL" id="CAE0458762.1"/>
    </source>
</evidence>
<reference evidence="1" key="1">
    <citation type="submission" date="2021-01" db="EMBL/GenBank/DDBJ databases">
        <authorList>
            <person name="Corre E."/>
            <person name="Pelletier E."/>
            <person name="Niang G."/>
            <person name="Scheremetjew M."/>
            <person name="Finn R."/>
            <person name="Kale V."/>
            <person name="Holt S."/>
            <person name="Cochrane G."/>
            <person name="Meng A."/>
            <person name="Brown T."/>
            <person name="Cohen L."/>
        </authorList>
    </citation>
    <scope>NUCLEOTIDE SEQUENCE</scope>
    <source>
        <strain evidence="1">MM31A-1</strain>
    </source>
</reference>
<protein>
    <submittedName>
        <fullName evidence="1">Uncharacterized protein</fullName>
    </submittedName>
</protein>
<name>A0A7S3PXI4_9STRA</name>
<sequence>MPQLQDLFLYVVFLSQYQFGLGWNLNPTSFASNIGNGYDHATNNRYVDGRRAFLSNSIAKVAGTAATALVIQPDVTSAVEPLGTVNQVIKVSPISHTFVSSFPAGKAPSIKPLRENDSTRFFTNAKVAYIFYDGDDTKAMTTTKTILDLTVKRKKGEGAGVTPGTAHYLPDENQDFDFSDVDGLSMLAAGKGDLKGILASLPAGDVVLLAPQKSKGTIGNGKIVQETGDVCGLEVSGGRGGGVISILLNGPRDPETVAVVDGGYPTSTIHWYDI</sequence>
<accession>A0A7S3PXI4</accession>